<name>A0A7S4NS93_GUITH</name>
<accession>A0A7S4NS93</accession>
<evidence type="ECO:0000313" key="2">
    <source>
        <dbReference type="EMBL" id="CAE2304101.1"/>
    </source>
</evidence>
<dbReference type="EMBL" id="HBKN01022418">
    <property type="protein sequence ID" value="CAE2304101.1"/>
    <property type="molecule type" value="Transcribed_RNA"/>
</dbReference>
<feature type="compositionally biased region" description="Acidic residues" evidence="1">
    <location>
        <begin position="262"/>
        <end position="275"/>
    </location>
</feature>
<feature type="region of interest" description="Disordered" evidence="1">
    <location>
        <begin position="258"/>
        <end position="284"/>
    </location>
</feature>
<sequence length="575" mass="65240">MRVEKDLRQLTALCHCPIVARAADRDRPDGGPEPRQQQGYERLSEALMQCKGLVLAMQDARTFTKSICSVPRHPDEERFPQLKYLPDSLMVLKRIRQCEKFLTKTGGCRAEALDIPSSPSHEISWGRRGFEDRLLRTEGEQVLPADVREYLWKSFVARGGSKLMVIREELYNYRSALSSTLPLFDSCLDRLAMLAEQELDLREDEEKGEEEDGSSPVRNCRSSIKARRQLQLLRSCREGVEDTVGWLSTILGMWRREKGGEEGEQESVEEGEEENATGGGKEESCRQSQVRNFVAGEGRNFCLPKNFLFQVRLNHLKRIVSSFKPLAQQVISRSGWPPPHLIAAGKFQCRACGFSFGDLWVHRGVCAHCEEEQRNKGMCPYSDECNFSYRCFCPHSKKCIRCEDWSCDTCRLHRLDGAGLVDLVRRLPATRLFLDFDQTLCSSKSGFPPVPGKHRLQEDVAELLRCAQRAGENEQGEGGGGWERSLRVSIVSRNPHKKEIMEMLQRRGIGDRVEVCCVKVERTTKVGKIADDMRGEERGAVAVYADDDVRELIDPTLTACSGLHRVIFSFRELTS</sequence>
<proteinExistence type="predicted"/>
<organism evidence="2">
    <name type="scientific">Guillardia theta</name>
    <name type="common">Cryptophyte</name>
    <name type="synonym">Cryptomonas phi</name>
    <dbReference type="NCBI Taxonomy" id="55529"/>
    <lineage>
        <taxon>Eukaryota</taxon>
        <taxon>Cryptophyceae</taxon>
        <taxon>Pyrenomonadales</taxon>
        <taxon>Geminigeraceae</taxon>
        <taxon>Guillardia</taxon>
    </lineage>
</organism>
<gene>
    <name evidence="2" type="ORF">GTHE00462_LOCUS17607</name>
</gene>
<evidence type="ECO:0000256" key="1">
    <source>
        <dbReference type="SAM" id="MobiDB-lite"/>
    </source>
</evidence>
<dbReference type="AlphaFoldDB" id="A0A7S4NS93"/>
<reference evidence="2" key="1">
    <citation type="submission" date="2021-01" db="EMBL/GenBank/DDBJ databases">
        <authorList>
            <person name="Corre E."/>
            <person name="Pelletier E."/>
            <person name="Niang G."/>
            <person name="Scheremetjew M."/>
            <person name="Finn R."/>
            <person name="Kale V."/>
            <person name="Holt S."/>
            <person name="Cochrane G."/>
            <person name="Meng A."/>
            <person name="Brown T."/>
            <person name="Cohen L."/>
        </authorList>
    </citation>
    <scope>NUCLEOTIDE SEQUENCE</scope>
    <source>
        <strain evidence="2">CCMP 2712</strain>
    </source>
</reference>
<protein>
    <submittedName>
        <fullName evidence="2">Uncharacterized protein</fullName>
    </submittedName>
</protein>